<evidence type="ECO:0000313" key="2">
    <source>
        <dbReference type="Proteomes" id="UP000663419"/>
    </source>
</evidence>
<dbReference type="Proteomes" id="UP000663419">
    <property type="component" value="Chromosome 4"/>
</dbReference>
<protein>
    <submittedName>
        <fullName evidence="1">Uncharacterized protein</fullName>
    </submittedName>
</protein>
<reference evidence="1" key="1">
    <citation type="submission" date="2021-01" db="EMBL/GenBank/DDBJ databases">
        <title>Chromosome-level genome assembly of a human fungal pathogen reveals clustering of transcriptionally co-regulated genes.</title>
        <authorList>
            <person name="Voorhies M."/>
            <person name="Cohen S."/>
            <person name="Shea T.P."/>
            <person name="Petrus S."/>
            <person name="Munoz J.F."/>
            <person name="Poplawski S."/>
            <person name="Goldman W.E."/>
            <person name="Michael T."/>
            <person name="Cuomo C.A."/>
            <person name="Sil A."/>
            <person name="Beyhan S."/>
        </authorList>
    </citation>
    <scope>NUCLEOTIDE SEQUENCE</scope>
    <source>
        <strain evidence="1">H88</strain>
    </source>
</reference>
<dbReference type="EMBL" id="CP069105">
    <property type="protein sequence ID" value="QSS55909.1"/>
    <property type="molecule type" value="Genomic_DNA"/>
</dbReference>
<proteinExistence type="predicted"/>
<sequence>MARANRCPSKFPLISIEHPRITIDLKPTACEHECPQKQFKRSEALIFQRYTAALWWLRLALGLLCKR</sequence>
<dbReference type="VEuPathDB" id="FungiDB:I7I53_03920"/>
<accession>A0A8A1LPQ0</accession>
<dbReference type="AlphaFoldDB" id="A0A8A1LPQ0"/>
<organism evidence="1 2">
    <name type="scientific">Ajellomyces capsulatus (strain H88)</name>
    <name type="common">Darling's disease fungus</name>
    <name type="synonym">Histoplasma capsulatum</name>
    <dbReference type="NCBI Taxonomy" id="544711"/>
    <lineage>
        <taxon>Eukaryota</taxon>
        <taxon>Fungi</taxon>
        <taxon>Dikarya</taxon>
        <taxon>Ascomycota</taxon>
        <taxon>Pezizomycotina</taxon>
        <taxon>Eurotiomycetes</taxon>
        <taxon>Eurotiomycetidae</taxon>
        <taxon>Onygenales</taxon>
        <taxon>Ajellomycetaceae</taxon>
        <taxon>Histoplasma</taxon>
    </lineage>
</organism>
<name>A0A8A1LPQ0_AJEC8</name>
<gene>
    <name evidence="1" type="ORF">I7I53_03920</name>
</gene>
<evidence type="ECO:0000313" key="1">
    <source>
        <dbReference type="EMBL" id="QSS55909.1"/>
    </source>
</evidence>